<dbReference type="Pfam" id="PF02540">
    <property type="entry name" value="NAD_synthase"/>
    <property type="match status" value="1"/>
</dbReference>
<evidence type="ECO:0000313" key="2">
    <source>
        <dbReference type="EMBL" id="BAZ00590.1"/>
    </source>
</evidence>
<evidence type="ECO:0000313" key="3">
    <source>
        <dbReference type="Proteomes" id="UP000218785"/>
    </source>
</evidence>
<protein>
    <recommendedName>
        <fullName evidence="1">NAD/GMP synthase domain-containing protein</fullName>
    </recommendedName>
</protein>
<dbReference type="EMBL" id="AP018248">
    <property type="protein sequence ID" value="BAZ00590.1"/>
    <property type="molecule type" value="Genomic_DNA"/>
</dbReference>
<dbReference type="Proteomes" id="UP000218785">
    <property type="component" value="Chromosome"/>
</dbReference>
<dbReference type="RefSeq" id="WP_096579588.1">
    <property type="nucleotide sequence ID" value="NZ_CAWNJS010000001.1"/>
</dbReference>
<evidence type="ECO:0000259" key="1">
    <source>
        <dbReference type="Pfam" id="PF02540"/>
    </source>
</evidence>
<dbReference type="KEGG" id="ttq:NIES37_45850"/>
<dbReference type="InterPro" id="IPR014729">
    <property type="entry name" value="Rossmann-like_a/b/a_fold"/>
</dbReference>
<dbReference type="PANTHER" id="PTHR43169:SF3">
    <property type="entry name" value="ATPASE, PP-LOOP SUPERFAMILY-RELATED"/>
    <property type="match status" value="1"/>
</dbReference>
<dbReference type="SUPFAM" id="SSF52402">
    <property type="entry name" value="Adenine nucleotide alpha hydrolases-like"/>
    <property type="match status" value="1"/>
</dbReference>
<dbReference type="GO" id="GO:0006163">
    <property type="term" value="P:purine nucleotide metabolic process"/>
    <property type="evidence" value="ECO:0007669"/>
    <property type="project" value="UniProtKB-ARBA"/>
</dbReference>
<feature type="domain" description="NAD/GMP synthase" evidence="1">
    <location>
        <begin position="108"/>
        <end position="195"/>
    </location>
</feature>
<sequence length="356" mass="41053">MSQANTLLQSFDFLIPQFLREDYSPYKCKVSINGINYNLRARRIHLQNQIKTWVNTGKNPFIKPVECQECLFDTRIPNIYIGSDGVCNMCMTYKKNFKQEILDSELQTFLHTPREEGANMDAVVGFSGGKDSAVCLITARQKFGLNVTAVLVQNGFIPEQVIENGKKLCDKLGVELVVLNIDLAPYVKDMMDNNFKNGYPCYKCGDMFYKEIQDYCVKHRINRIIMGRNWWHWIEPEVRSTKWVTDAATGMKIQIFSLPFVLQLTEKDIYRILDDFGWSTVKIHGNSTNCILPGLVEYQVSQRLGYHPELQLLSREVITGFLDKEEAKHQLADVKDNTATLEQLVNKKLEEINQRN</sequence>
<keyword evidence="3" id="KW-1185">Reference proteome</keyword>
<dbReference type="InterPro" id="IPR052188">
    <property type="entry name" value="Ni-pincer_cofactor_biosynth"/>
</dbReference>
<dbReference type="InterPro" id="IPR022310">
    <property type="entry name" value="NAD/GMP_synthase"/>
</dbReference>
<proteinExistence type="predicted"/>
<gene>
    <name evidence="2" type="ORF">NIES37_45850</name>
</gene>
<dbReference type="PANTHER" id="PTHR43169">
    <property type="entry name" value="EXSB FAMILY PROTEIN"/>
    <property type="match status" value="1"/>
</dbReference>
<organism evidence="2 3">
    <name type="scientific">Tolypothrix tenuis PCC 7101</name>
    <dbReference type="NCBI Taxonomy" id="231146"/>
    <lineage>
        <taxon>Bacteria</taxon>
        <taxon>Bacillati</taxon>
        <taxon>Cyanobacteriota</taxon>
        <taxon>Cyanophyceae</taxon>
        <taxon>Nostocales</taxon>
        <taxon>Tolypothrichaceae</taxon>
        <taxon>Tolypothrix</taxon>
    </lineage>
</organism>
<dbReference type="Gene3D" id="3.40.50.620">
    <property type="entry name" value="HUPs"/>
    <property type="match status" value="1"/>
</dbReference>
<accession>A0A1Z4N4B8</accession>
<reference evidence="2 3" key="1">
    <citation type="submission" date="2017-06" db="EMBL/GenBank/DDBJ databases">
        <title>Genome sequencing of cyanobaciteial culture collection at National Institute for Environmental Studies (NIES).</title>
        <authorList>
            <person name="Hirose Y."/>
            <person name="Shimura Y."/>
            <person name="Fujisawa T."/>
            <person name="Nakamura Y."/>
            <person name="Kawachi M."/>
        </authorList>
    </citation>
    <scope>NUCLEOTIDE SEQUENCE [LARGE SCALE GENOMIC DNA]</scope>
    <source>
        <strain evidence="2 3">NIES-37</strain>
    </source>
</reference>
<name>A0A1Z4N4B8_9CYAN</name>
<dbReference type="AlphaFoldDB" id="A0A1Z4N4B8"/>